<protein>
    <recommendedName>
        <fullName evidence="4">FK506-binding protein</fullName>
        <ecNumber evidence="4">5.2.1.8</ecNumber>
    </recommendedName>
</protein>
<dbReference type="STRING" id="37001.A0A1A9WC10"/>
<dbReference type="AlphaFoldDB" id="A0A1A9WC10"/>
<keyword evidence="3 4" id="KW-0413">Isomerase</keyword>
<feature type="region of interest" description="Disordered" evidence="6">
    <location>
        <begin position="122"/>
        <end position="287"/>
    </location>
</feature>
<dbReference type="GO" id="GO:0003755">
    <property type="term" value="F:peptidyl-prolyl cis-trans isomerase activity"/>
    <property type="evidence" value="ECO:0007669"/>
    <property type="project" value="UniProtKB-KW"/>
</dbReference>
<evidence type="ECO:0000313" key="8">
    <source>
        <dbReference type="EnsemblMetazoa" id="GBRI013993-PA"/>
    </source>
</evidence>
<feature type="domain" description="PPIase FKBP-type" evidence="7">
    <location>
        <begin position="305"/>
        <end position="393"/>
    </location>
</feature>
<dbReference type="PROSITE" id="PS50059">
    <property type="entry name" value="FKBP_PPIASE"/>
    <property type="match status" value="1"/>
</dbReference>
<dbReference type="Gene3D" id="3.10.50.40">
    <property type="match status" value="1"/>
</dbReference>
<accession>A0A1A9WC10</accession>
<evidence type="ECO:0000256" key="1">
    <source>
        <dbReference type="ARBA" id="ARBA00000971"/>
    </source>
</evidence>
<sequence>MFWGMNLKPNRKYSQTTTKSFHISQACLDSQTSQGGPNQFYISCENQRFLICTLHKDTCEQVMLDLNFAVGDEVSFQSVGSGNISLTGYLIEHDDMDDLLNGGEEEEESETEATEQDLRQTLNAKKAKSKKSELKAVKSGKGKGSIHKNENVEEDDDDDEDDDDEDSDIANDVGGEEDDDEEDEENAAEDQDAEDEEEDDDDDDDDDEGNEDDGDDTDSDKEEAPQAKKVKLEKQQKKQNGLAKENKKAEVVTVDKKGKKDKKKAEQPNQQKQQQQQKSGNERTLSGGVKIVDLRVGNGPEAKAGKRNQVYYEGRFLSNNKVFDSTKSGAGFKFTLGRGEVIKAWDIGIVGMKVGGKRRITCPPHMAYGSRGLPPNIPPNSTLVFEIELKGVN</sequence>
<evidence type="ECO:0000313" key="9">
    <source>
        <dbReference type="Proteomes" id="UP000091820"/>
    </source>
</evidence>
<dbReference type="Pfam" id="PF00254">
    <property type="entry name" value="FKBP_C"/>
    <property type="match status" value="1"/>
</dbReference>
<reference evidence="8" key="2">
    <citation type="submission" date="2020-05" db="UniProtKB">
        <authorList>
            <consortium name="EnsemblMetazoa"/>
        </authorList>
    </citation>
    <scope>IDENTIFICATION</scope>
    <source>
        <strain evidence="8">IAEA</strain>
    </source>
</reference>
<evidence type="ECO:0000256" key="4">
    <source>
        <dbReference type="PIRNR" id="PIRNR001473"/>
    </source>
</evidence>
<evidence type="ECO:0000259" key="7">
    <source>
        <dbReference type="PROSITE" id="PS50059"/>
    </source>
</evidence>
<comment type="catalytic activity">
    <reaction evidence="1 4 5">
        <text>[protein]-peptidylproline (omega=180) = [protein]-peptidylproline (omega=0)</text>
        <dbReference type="Rhea" id="RHEA:16237"/>
        <dbReference type="Rhea" id="RHEA-COMP:10747"/>
        <dbReference type="Rhea" id="RHEA-COMP:10748"/>
        <dbReference type="ChEBI" id="CHEBI:83833"/>
        <dbReference type="ChEBI" id="CHEBI:83834"/>
        <dbReference type="EC" id="5.2.1.8"/>
    </reaction>
</comment>
<comment type="similarity">
    <text evidence="4">Belongs to the FKBP-type PPIase family.</text>
</comment>
<feature type="compositionally biased region" description="Basic and acidic residues" evidence="6">
    <location>
        <begin position="222"/>
        <end position="236"/>
    </location>
</feature>
<dbReference type="Proteomes" id="UP000091820">
    <property type="component" value="Unassembled WGS sequence"/>
</dbReference>
<feature type="compositionally biased region" description="Low complexity" evidence="6">
    <location>
        <begin position="267"/>
        <end position="278"/>
    </location>
</feature>
<dbReference type="Pfam" id="PF17800">
    <property type="entry name" value="NPL"/>
    <property type="match status" value="1"/>
</dbReference>
<dbReference type="InterPro" id="IPR001179">
    <property type="entry name" value="PPIase_FKBP_dom"/>
</dbReference>
<dbReference type="GO" id="GO:0000785">
    <property type="term" value="C:chromatin"/>
    <property type="evidence" value="ECO:0007669"/>
    <property type="project" value="TreeGrafter"/>
</dbReference>
<dbReference type="EnsemblMetazoa" id="GBRI013993-RA">
    <property type="protein sequence ID" value="GBRI013993-PA"/>
    <property type="gene ID" value="GBRI013993"/>
</dbReference>
<evidence type="ECO:0000256" key="6">
    <source>
        <dbReference type="SAM" id="MobiDB-lite"/>
    </source>
</evidence>
<dbReference type="FunFam" id="3.10.50.40:FF:000006">
    <property type="entry name" value="Peptidyl-prolyl cis-trans isomerase"/>
    <property type="match status" value="1"/>
</dbReference>
<dbReference type="InterPro" id="IPR023566">
    <property type="entry name" value="PPIase_Fpr3/Fpr4-like"/>
</dbReference>
<proteinExistence type="inferred from homology"/>
<evidence type="ECO:0000256" key="2">
    <source>
        <dbReference type="ARBA" id="ARBA00023110"/>
    </source>
</evidence>
<dbReference type="InterPro" id="IPR041232">
    <property type="entry name" value="NPL"/>
</dbReference>
<evidence type="ECO:0000256" key="3">
    <source>
        <dbReference type="ARBA" id="ARBA00023235"/>
    </source>
</evidence>
<keyword evidence="2 4" id="KW-0697">Rotamase</keyword>
<organism evidence="8 9">
    <name type="scientific">Glossina brevipalpis</name>
    <dbReference type="NCBI Taxonomy" id="37001"/>
    <lineage>
        <taxon>Eukaryota</taxon>
        <taxon>Metazoa</taxon>
        <taxon>Ecdysozoa</taxon>
        <taxon>Arthropoda</taxon>
        <taxon>Hexapoda</taxon>
        <taxon>Insecta</taxon>
        <taxon>Pterygota</taxon>
        <taxon>Neoptera</taxon>
        <taxon>Endopterygota</taxon>
        <taxon>Diptera</taxon>
        <taxon>Brachycera</taxon>
        <taxon>Muscomorpha</taxon>
        <taxon>Hippoboscoidea</taxon>
        <taxon>Glossinidae</taxon>
        <taxon>Glossina</taxon>
    </lineage>
</organism>
<dbReference type="PANTHER" id="PTHR43811:SF19">
    <property type="entry name" value="39 KDA FK506-BINDING NUCLEAR PROTEIN"/>
    <property type="match status" value="1"/>
</dbReference>
<evidence type="ECO:0000256" key="5">
    <source>
        <dbReference type="PROSITE-ProRule" id="PRU00277"/>
    </source>
</evidence>
<name>A0A1A9WC10_9MUSC</name>
<dbReference type="PIRSF" id="PIRSF001473">
    <property type="entry name" value="FK506-bp_FPR3"/>
    <property type="match status" value="1"/>
</dbReference>
<reference evidence="9" key="1">
    <citation type="submission" date="2014-03" db="EMBL/GenBank/DDBJ databases">
        <authorList>
            <person name="Aksoy S."/>
            <person name="Warren W."/>
            <person name="Wilson R.K."/>
        </authorList>
    </citation>
    <scope>NUCLEOTIDE SEQUENCE [LARGE SCALE GENOMIC DNA]</scope>
    <source>
        <strain evidence="9">IAEA</strain>
    </source>
</reference>
<keyword evidence="9" id="KW-1185">Reference proteome</keyword>
<feature type="compositionally biased region" description="Basic and acidic residues" evidence="6">
    <location>
        <begin position="244"/>
        <end position="266"/>
    </location>
</feature>
<dbReference type="EC" id="5.2.1.8" evidence="4"/>
<dbReference type="PANTHER" id="PTHR43811">
    <property type="entry name" value="FKBP-TYPE PEPTIDYL-PROLYL CIS-TRANS ISOMERASE FKPA"/>
    <property type="match status" value="1"/>
</dbReference>
<dbReference type="VEuPathDB" id="VectorBase:GBRI013993"/>
<dbReference type="Gene3D" id="2.60.120.340">
    <property type="entry name" value="Nucleoplasmin core domain"/>
    <property type="match status" value="1"/>
</dbReference>
<dbReference type="SUPFAM" id="SSF54534">
    <property type="entry name" value="FKBP-like"/>
    <property type="match status" value="1"/>
</dbReference>
<dbReference type="InterPro" id="IPR046357">
    <property type="entry name" value="PPIase_dom_sf"/>
</dbReference>
<feature type="compositionally biased region" description="Acidic residues" evidence="6">
    <location>
        <begin position="152"/>
        <end position="221"/>
    </location>
</feature>
<dbReference type="GO" id="GO:0005730">
    <property type="term" value="C:nucleolus"/>
    <property type="evidence" value="ECO:0007669"/>
    <property type="project" value="TreeGrafter"/>
</dbReference>